<name>Q6AKF5_DESPS</name>
<evidence type="ECO:0000313" key="1">
    <source>
        <dbReference type="EMBL" id="CAG37170.1"/>
    </source>
</evidence>
<gene>
    <name evidence="1" type="ordered locus">DP2441</name>
</gene>
<dbReference type="EMBL" id="CR522870">
    <property type="protein sequence ID" value="CAG37170.1"/>
    <property type="molecule type" value="Genomic_DNA"/>
</dbReference>
<keyword evidence="2" id="KW-1185">Reference proteome</keyword>
<proteinExistence type="predicted"/>
<evidence type="ECO:0000313" key="2">
    <source>
        <dbReference type="Proteomes" id="UP000000602"/>
    </source>
</evidence>
<dbReference type="KEGG" id="dps:DP2441"/>
<dbReference type="AlphaFoldDB" id="Q6AKF5"/>
<reference evidence="2" key="1">
    <citation type="journal article" date="2004" name="Environ. Microbiol.">
        <title>The genome of Desulfotalea psychrophila, a sulfate-reducing bacterium from permanently cold Arctic sediments.</title>
        <authorList>
            <person name="Rabus R."/>
            <person name="Ruepp A."/>
            <person name="Frickey T."/>
            <person name="Rattei T."/>
            <person name="Fartmann B."/>
            <person name="Stark M."/>
            <person name="Bauer M."/>
            <person name="Zibat A."/>
            <person name="Lombardot T."/>
            <person name="Becker I."/>
            <person name="Amann J."/>
            <person name="Gellner K."/>
            <person name="Teeling H."/>
            <person name="Leuschner W.D."/>
            <person name="Gloeckner F.-O."/>
            <person name="Lupas A.N."/>
            <person name="Amann R."/>
            <person name="Klenk H.-P."/>
        </authorList>
    </citation>
    <scope>NUCLEOTIDE SEQUENCE [LARGE SCALE GENOMIC DNA]</scope>
    <source>
        <strain evidence="2">DSM 12343 / LSv54</strain>
    </source>
</reference>
<accession>Q6AKF5</accession>
<organism evidence="1 2">
    <name type="scientific">Desulfotalea psychrophila (strain LSv54 / DSM 12343)</name>
    <dbReference type="NCBI Taxonomy" id="177439"/>
    <lineage>
        <taxon>Bacteria</taxon>
        <taxon>Pseudomonadati</taxon>
        <taxon>Thermodesulfobacteriota</taxon>
        <taxon>Desulfobulbia</taxon>
        <taxon>Desulfobulbales</taxon>
        <taxon>Desulfocapsaceae</taxon>
        <taxon>Desulfotalea</taxon>
    </lineage>
</organism>
<protein>
    <submittedName>
        <fullName evidence="1">Uncharacterized protein</fullName>
    </submittedName>
</protein>
<dbReference type="HOGENOM" id="CLU_2205844_0_0_7"/>
<sequence>MYSMFIYNDEFNIKYIDALVVYDRRFDSSLELIRIFNKNALIIDTYSNFEISGSFKEYHIESKPVKLVSSLVKLLSDIDRLLNIRQEINDIDQDIVFEKFEQQVKNG</sequence>
<dbReference type="Proteomes" id="UP000000602">
    <property type="component" value="Chromosome"/>
</dbReference>